<protein>
    <recommendedName>
        <fullName evidence="7">SH3 domain-containing protein</fullName>
    </recommendedName>
</protein>
<dbReference type="Pfam" id="PF00018">
    <property type="entry name" value="SH3_1"/>
    <property type="match status" value="1"/>
</dbReference>
<proteinExistence type="inferred from homology"/>
<dbReference type="InterPro" id="IPR006020">
    <property type="entry name" value="PTB/PI_dom"/>
</dbReference>
<evidence type="ECO:0000256" key="2">
    <source>
        <dbReference type="ARBA" id="ARBA00009866"/>
    </source>
</evidence>
<dbReference type="EMBL" id="JAPWDV010000002">
    <property type="protein sequence ID" value="KAJ6219796.1"/>
    <property type="molecule type" value="Genomic_DNA"/>
</dbReference>
<keyword evidence="4" id="KW-0963">Cytoplasm</keyword>
<comment type="subcellular location">
    <subcellularLocation>
        <location evidence="1">Cytoplasm</location>
    </subcellularLocation>
</comment>
<dbReference type="GO" id="GO:0008432">
    <property type="term" value="F:JUN kinase binding"/>
    <property type="evidence" value="ECO:0007669"/>
    <property type="project" value="TreeGrafter"/>
</dbReference>
<dbReference type="InterPro" id="IPR011993">
    <property type="entry name" value="PH-like_dom_sf"/>
</dbReference>
<dbReference type="PROSITE" id="PS50002">
    <property type="entry name" value="SH3"/>
    <property type="match status" value="1"/>
</dbReference>
<feature type="region of interest" description="Disordered" evidence="6">
    <location>
        <begin position="65"/>
        <end position="94"/>
    </location>
</feature>
<comment type="similarity">
    <text evidence="2">Belongs to the JIP scaffold family.</text>
</comment>
<dbReference type="GO" id="GO:0007254">
    <property type="term" value="P:JNK cascade"/>
    <property type="evidence" value="ECO:0007669"/>
    <property type="project" value="TreeGrafter"/>
</dbReference>
<sequence>MNRSNEVIAQSLSNEMSSTLNSVNRNDSIDSQSLGLRWTRKLSSNMLLEIESDPQSGRALSLRLLTDEDSNRSTNHLRQQRESTQSNNDDERNDLTQYETVCVTKESFTNSTPSVQVVDECNIIENNTYQTNASDSGISSNMQSPTVSSNSDGNNDFTESTPKIRSTPKTNSCFLRLPDATHRALYKFCARHSDEIDLEIGDAIHVEKEYDDQWSDGINIRTGERGIFPSSLVTDVDYSQFTIESANHYHLVHNNLFNGGDDDEFDRPPLPPSINFRIKRERYLLDFLGSVEVNEPKGDAVINEAINRISLEVNKPDVSMIETPCLCVLEISDLGLRMMENGKHDHECRSKQQQQVAKTHRIDYFFTLLQITYCGYRLMDEHYYFAFITRHPSDRNRFASHVFRASDDTRDVAEAMGRAFHRFYNRFVEITLPLETFYLDD</sequence>
<evidence type="ECO:0000256" key="5">
    <source>
        <dbReference type="PROSITE-ProRule" id="PRU00192"/>
    </source>
</evidence>
<keyword evidence="3 5" id="KW-0728">SH3 domain</keyword>
<comment type="caution">
    <text evidence="8">The sequence shown here is derived from an EMBL/GenBank/DDBJ whole genome shotgun (WGS) entry which is preliminary data.</text>
</comment>
<keyword evidence="9" id="KW-1185">Reference proteome</keyword>
<evidence type="ECO:0000313" key="8">
    <source>
        <dbReference type="EMBL" id="KAJ6219796.1"/>
    </source>
</evidence>
<dbReference type="Pfam" id="PF00640">
    <property type="entry name" value="PID"/>
    <property type="match status" value="1"/>
</dbReference>
<feature type="compositionally biased region" description="Polar residues" evidence="6">
    <location>
        <begin position="72"/>
        <end position="87"/>
    </location>
</feature>
<dbReference type="InterPro" id="IPR047178">
    <property type="entry name" value="JIP1_scaffold"/>
</dbReference>
<dbReference type="PANTHER" id="PTHR47437:SF4">
    <property type="entry name" value="JNK-INTERACTING PROTEIN 1-LIKE PROTEIN"/>
    <property type="match status" value="1"/>
</dbReference>
<dbReference type="GO" id="GO:0005737">
    <property type="term" value="C:cytoplasm"/>
    <property type="evidence" value="ECO:0007669"/>
    <property type="project" value="UniProtKB-SubCell"/>
</dbReference>
<dbReference type="FunFam" id="2.30.30.40:FF:000032">
    <property type="entry name" value="Putative C-Jun-amino-terminal kinase-interacting protein 2"/>
    <property type="match status" value="1"/>
</dbReference>
<name>A0A9Q0M5J6_BLOTA</name>
<evidence type="ECO:0000259" key="7">
    <source>
        <dbReference type="PROSITE" id="PS50002"/>
    </source>
</evidence>
<dbReference type="GO" id="GO:0046328">
    <property type="term" value="P:regulation of JNK cascade"/>
    <property type="evidence" value="ECO:0007669"/>
    <property type="project" value="InterPro"/>
</dbReference>
<dbReference type="InterPro" id="IPR036028">
    <property type="entry name" value="SH3-like_dom_sf"/>
</dbReference>
<feature type="domain" description="SH3" evidence="7">
    <location>
        <begin position="177"/>
        <end position="238"/>
    </location>
</feature>
<dbReference type="Gene3D" id="2.30.29.30">
    <property type="entry name" value="Pleckstrin-homology domain (PH domain)/Phosphotyrosine-binding domain (PTB)"/>
    <property type="match status" value="1"/>
</dbReference>
<evidence type="ECO:0000313" key="9">
    <source>
        <dbReference type="Proteomes" id="UP001142055"/>
    </source>
</evidence>
<dbReference type="Gene3D" id="2.30.30.40">
    <property type="entry name" value="SH3 Domains"/>
    <property type="match status" value="1"/>
</dbReference>
<dbReference type="OMA" id="QITYCGY"/>
<dbReference type="SMART" id="SM00326">
    <property type="entry name" value="SH3"/>
    <property type="match status" value="1"/>
</dbReference>
<accession>A0A9Q0M5J6</accession>
<dbReference type="PANTHER" id="PTHR47437">
    <property type="entry name" value="JNK-INTERACTING PROTEIN 1-LIKE PROTEIN"/>
    <property type="match status" value="1"/>
</dbReference>
<dbReference type="InterPro" id="IPR001452">
    <property type="entry name" value="SH3_domain"/>
</dbReference>
<dbReference type="Proteomes" id="UP001142055">
    <property type="component" value="Chromosome 2"/>
</dbReference>
<reference evidence="8" key="1">
    <citation type="submission" date="2022-12" db="EMBL/GenBank/DDBJ databases">
        <title>Genome assemblies of Blomia tropicalis.</title>
        <authorList>
            <person name="Cui Y."/>
        </authorList>
    </citation>
    <scope>NUCLEOTIDE SEQUENCE</scope>
    <source>
        <tissue evidence="8">Adult mites</tissue>
    </source>
</reference>
<dbReference type="AlphaFoldDB" id="A0A9Q0M5J6"/>
<evidence type="ECO:0000256" key="6">
    <source>
        <dbReference type="SAM" id="MobiDB-lite"/>
    </source>
</evidence>
<feature type="region of interest" description="Disordered" evidence="6">
    <location>
        <begin position="130"/>
        <end position="171"/>
    </location>
</feature>
<evidence type="ECO:0000256" key="4">
    <source>
        <dbReference type="ARBA" id="ARBA00022490"/>
    </source>
</evidence>
<dbReference type="GO" id="GO:0005078">
    <property type="term" value="F:MAP-kinase scaffold activity"/>
    <property type="evidence" value="ECO:0007669"/>
    <property type="project" value="TreeGrafter"/>
</dbReference>
<organism evidence="8 9">
    <name type="scientific">Blomia tropicalis</name>
    <name type="common">Mite</name>
    <dbReference type="NCBI Taxonomy" id="40697"/>
    <lineage>
        <taxon>Eukaryota</taxon>
        <taxon>Metazoa</taxon>
        <taxon>Ecdysozoa</taxon>
        <taxon>Arthropoda</taxon>
        <taxon>Chelicerata</taxon>
        <taxon>Arachnida</taxon>
        <taxon>Acari</taxon>
        <taxon>Acariformes</taxon>
        <taxon>Sarcoptiformes</taxon>
        <taxon>Astigmata</taxon>
        <taxon>Glycyphagoidea</taxon>
        <taxon>Echimyopodidae</taxon>
        <taxon>Blomia</taxon>
    </lineage>
</organism>
<dbReference type="SUPFAM" id="SSF50044">
    <property type="entry name" value="SH3-domain"/>
    <property type="match status" value="1"/>
</dbReference>
<dbReference type="SMART" id="SM00462">
    <property type="entry name" value="PTB"/>
    <property type="match status" value="1"/>
</dbReference>
<evidence type="ECO:0000256" key="3">
    <source>
        <dbReference type="ARBA" id="ARBA00022443"/>
    </source>
</evidence>
<evidence type="ECO:0000256" key="1">
    <source>
        <dbReference type="ARBA" id="ARBA00004496"/>
    </source>
</evidence>
<dbReference type="SUPFAM" id="SSF50729">
    <property type="entry name" value="PH domain-like"/>
    <property type="match status" value="1"/>
</dbReference>
<gene>
    <name evidence="8" type="ORF">RDWZM_005608</name>
</gene>